<reference evidence="2 3" key="1">
    <citation type="submission" date="2020-04" db="EMBL/GenBank/DDBJ databases">
        <title>Paenibacillus algicola sp. nov., a novel marine bacterium producing alginate lyase.</title>
        <authorList>
            <person name="Huang H."/>
        </authorList>
    </citation>
    <scope>NUCLEOTIDE SEQUENCE [LARGE SCALE GENOMIC DNA]</scope>
    <source>
        <strain evidence="2 3">L7-75</strain>
    </source>
</reference>
<gene>
    <name evidence="2" type="ORF">HII30_10185</name>
</gene>
<dbReference type="Proteomes" id="UP000565468">
    <property type="component" value="Unassembled WGS sequence"/>
</dbReference>
<evidence type="ECO:0000313" key="3">
    <source>
        <dbReference type="Proteomes" id="UP000565468"/>
    </source>
</evidence>
<dbReference type="AlphaFoldDB" id="A0A848M695"/>
<protein>
    <submittedName>
        <fullName evidence="2">Uncharacterized protein</fullName>
    </submittedName>
</protein>
<feature type="region of interest" description="Disordered" evidence="1">
    <location>
        <begin position="1"/>
        <end position="49"/>
    </location>
</feature>
<evidence type="ECO:0000256" key="1">
    <source>
        <dbReference type="SAM" id="MobiDB-lite"/>
    </source>
</evidence>
<accession>A0A848M695</accession>
<feature type="compositionally biased region" description="Low complexity" evidence="1">
    <location>
        <begin position="1"/>
        <end position="24"/>
    </location>
</feature>
<proteinExistence type="predicted"/>
<sequence length="244" mass="26040">AVGAGPAAGASAAAGPAAGAPADAADAEMPRPLPHASSFPPGQDRPAPLQHMPAALAHTEAAELQESIKGLLLQLSTADELPLSFRDAAQQVLQHLTGQQLLLNTDRTAPFAQITMFIPLHGPDGEQTASVQIQSKRGRKGELDHTNCRLWFDLDMKTLGHTVIDVQVVDRIVSIQMKNDQPWAQELFASQRQTLAGAVEGIGYQLLSIKTTPFPEPEAEPISYDGNSALDYIPDAYKGVDLKI</sequence>
<name>A0A848M695_PAELE</name>
<evidence type="ECO:0000313" key="2">
    <source>
        <dbReference type="EMBL" id="NMO96136.1"/>
    </source>
</evidence>
<keyword evidence="3" id="KW-1185">Reference proteome</keyword>
<comment type="caution">
    <text evidence="2">The sequence shown here is derived from an EMBL/GenBank/DDBJ whole genome shotgun (WGS) entry which is preliminary data.</text>
</comment>
<organism evidence="2 3">
    <name type="scientific">Paenibacillus lemnae</name>
    <dbReference type="NCBI Taxonomy" id="1330551"/>
    <lineage>
        <taxon>Bacteria</taxon>
        <taxon>Bacillati</taxon>
        <taxon>Bacillota</taxon>
        <taxon>Bacilli</taxon>
        <taxon>Bacillales</taxon>
        <taxon>Paenibacillaceae</taxon>
        <taxon>Paenibacillus</taxon>
    </lineage>
</organism>
<dbReference type="EMBL" id="JABBPN010000008">
    <property type="protein sequence ID" value="NMO96136.1"/>
    <property type="molecule type" value="Genomic_DNA"/>
</dbReference>
<feature type="non-terminal residue" evidence="2">
    <location>
        <position position="1"/>
    </location>
</feature>